<evidence type="ECO:0000256" key="3">
    <source>
        <dbReference type="ARBA" id="ARBA00023125"/>
    </source>
</evidence>
<dbReference type="InterPro" id="IPR036390">
    <property type="entry name" value="WH_DNA-bd_sf"/>
</dbReference>
<proteinExistence type="inferred from homology"/>
<comment type="similarity">
    <text evidence="1">Belongs to the LysR transcriptional regulatory family.</text>
</comment>
<comment type="caution">
    <text evidence="6">The sequence shown here is derived from an EMBL/GenBank/DDBJ whole genome shotgun (WGS) entry which is preliminary data.</text>
</comment>
<dbReference type="InterPro" id="IPR005119">
    <property type="entry name" value="LysR_subst-bd"/>
</dbReference>
<keyword evidence="2" id="KW-0805">Transcription regulation</keyword>
<dbReference type="RefSeq" id="WP_194255002.1">
    <property type="nucleotide sequence ID" value="NZ_JABCQO010000004.1"/>
</dbReference>
<evidence type="ECO:0000259" key="5">
    <source>
        <dbReference type="PROSITE" id="PS50931"/>
    </source>
</evidence>
<evidence type="ECO:0000313" key="6">
    <source>
        <dbReference type="EMBL" id="MBF0876666.1"/>
    </source>
</evidence>
<keyword evidence="3" id="KW-0238">DNA-binding</keyword>
<protein>
    <submittedName>
        <fullName evidence="6">LysR family transcriptional regulator</fullName>
    </submittedName>
</protein>
<dbReference type="Pfam" id="PF00126">
    <property type="entry name" value="HTH_1"/>
    <property type="match status" value="1"/>
</dbReference>
<sequence length="297" mass="33520">MDIKWLEDFITLARLQSFSRAAEERHVTQSAFSRRIQALEIWVGVPLLDRSRFPTTLTPEGRRFREAAEETLRNLLQSRASLTASSHNDVPTIAVAALHTLSVTFFPQWLSEIETSIGPCGSRLLPDDFHNCMAAIVDGSYDFFLTFYHEAVPLLLHPNQFPHCIVAQDFLVPVGLLSHEPQSSSPSPLLTYSPNSFLGQVCQCQEAQAVLPYGPDTVRHVNENAMAEGLRKMVLAGHGCAWLPRSLIEKDLETHEMIALGKEIPLEIRLYRKAEHTRPVVEQVWRASHQMPYANKE</sequence>
<evidence type="ECO:0000256" key="2">
    <source>
        <dbReference type="ARBA" id="ARBA00023015"/>
    </source>
</evidence>
<reference evidence="6 7" key="2">
    <citation type="submission" date="2020-11" db="EMBL/GenBank/DDBJ databases">
        <title>Description of novel Gluconobacter species.</title>
        <authorList>
            <person name="Cleenwerck I."/>
            <person name="Cnockaert M."/>
            <person name="Borremans W."/>
            <person name="Wieme A.D."/>
            <person name="De Vuyst L."/>
            <person name="Vandamme P."/>
        </authorList>
    </citation>
    <scope>NUCLEOTIDE SEQUENCE [LARGE SCALE GENOMIC DNA]</scope>
    <source>
        <strain evidence="6 7">LMG 27748</strain>
    </source>
</reference>
<dbReference type="PRINTS" id="PR00039">
    <property type="entry name" value="HTHLYSR"/>
</dbReference>
<dbReference type="InterPro" id="IPR000847">
    <property type="entry name" value="LysR_HTH_N"/>
</dbReference>
<dbReference type="InterPro" id="IPR036388">
    <property type="entry name" value="WH-like_DNA-bd_sf"/>
</dbReference>
<dbReference type="PANTHER" id="PTHR30126">
    <property type="entry name" value="HTH-TYPE TRANSCRIPTIONAL REGULATOR"/>
    <property type="match status" value="1"/>
</dbReference>
<dbReference type="PANTHER" id="PTHR30126:SF2">
    <property type="entry name" value="HTH-TYPE TRANSCRIPTIONAL REGULATOR YJIE"/>
    <property type="match status" value="1"/>
</dbReference>
<dbReference type="PROSITE" id="PS50931">
    <property type="entry name" value="HTH_LYSR"/>
    <property type="match status" value="1"/>
</dbReference>
<name>A0ABR9YDD9_9PROT</name>
<dbReference type="Proteomes" id="UP000630952">
    <property type="component" value="Unassembled WGS sequence"/>
</dbReference>
<dbReference type="Gene3D" id="1.10.10.10">
    <property type="entry name" value="Winged helix-like DNA-binding domain superfamily/Winged helix DNA-binding domain"/>
    <property type="match status" value="1"/>
</dbReference>
<evidence type="ECO:0000313" key="7">
    <source>
        <dbReference type="Proteomes" id="UP000630952"/>
    </source>
</evidence>
<dbReference type="SUPFAM" id="SSF53850">
    <property type="entry name" value="Periplasmic binding protein-like II"/>
    <property type="match status" value="1"/>
</dbReference>
<organism evidence="6 7">
    <name type="scientific">Gluconobacter cerevisiae</name>
    <dbReference type="NCBI Taxonomy" id="1379734"/>
    <lineage>
        <taxon>Bacteria</taxon>
        <taxon>Pseudomonadati</taxon>
        <taxon>Pseudomonadota</taxon>
        <taxon>Alphaproteobacteria</taxon>
        <taxon>Acetobacterales</taxon>
        <taxon>Acetobacteraceae</taxon>
        <taxon>Gluconobacter</taxon>
    </lineage>
</organism>
<evidence type="ECO:0000256" key="4">
    <source>
        <dbReference type="ARBA" id="ARBA00023163"/>
    </source>
</evidence>
<dbReference type="Pfam" id="PF03466">
    <property type="entry name" value="LysR_substrate"/>
    <property type="match status" value="1"/>
</dbReference>
<gene>
    <name evidence="6" type="ORF">HKD21_07380</name>
</gene>
<keyword evidence="7" id="KW-1185">Reference proteome</keyword>
<reference evidence="7" key="1">
    <citation type="submission" date="2020-04" db="EMBL/GenBank/DDBJ databases">
        <title>Description of novel Gluconacetobacter.</title>
        <authorList>
            <person name="Sombolestani A."/>
        </authorList>
    </citation>
    <scope>NUCLEOTIDE SEQUENCE [LARGE SCALE GENOMIC DNA]</scope>
    <source>
        <strain evidence="7">LMG 27748</strain>
    </source>
</reference>
<accession>A0ABR9YDD9</accession>
<evidence type="ECO:0000256" key="1">
    <source>
        <dbReference type="ARBA" id="ARBA00009437"/>
    </source>
</evidence>
<dbReference type="SUPFAM" id="SSF46785">
    <property type="entry name" value="Winged helix' DNA-binding domain"/>
    <property type="match status" value="1"/>
</dbReference>
<dbReference type="EMBL" id="JABCQO010000004">
    <property type="protein sequence ID" value="MBF0876666.1"/>
    <property type="molecule type" value="Genomic_DNA"/>
</dbReference>
<keyword evidence="4" id="KW-0804">Transcription</keyword>
<feature type="domain" description="HTH lysR-type" evidence="5">
    <location>
        <begin position="1"/>
        <end position="58"/>
    </location>
</feature>